<reference evidence="3 4" key="1">
    <citation type="submission" date="2019-11" db="EMBL/GenBank/DDBJ databases">
        <authorList>
            <person name="Cho J.-C."/>
        </authorList>
    </citation>
    <scope>NUCLEOTIDE SEQUENCE [LARGE SCALE GENOMIC DNA]</scope>
    <source>
        <strain evidence="2 3">JH1073</strain>
        <strain evidence="1 4">JH702</strain>
    </source>
</reference>
<name>A0AAJ5ZIY9_9CHLR</name>
<organism evidence="2 3">
    <name type="scientific">Candidatus Lucifugimonas marina</name>
    <dbReference type="NCBI Taxonomy" id="3038979"/>
    <lineage>
        <taxon>Bacteria</taxon>
        <taxon>Bacillati</taxon>
        <taxon>Chloroflexota</taxon>
        <taxon>Dehalococcoidia</taxon>
        <taxon>SAR202 cluster</taxon>
        <taxon>Candidatus Lucifugimonadales</taxon>
        <taxon>Candidatus Lucifugimonadaceae</taxon>
        <taxon>Candidatus Lucifugimonas</taxon>
    </lineage>
</organism>
<evidence type="ECO:0000313" key="2">
    <source>
        <dbReference type="EMBL" id="WFG39602.1"/>
    </source>
</evidence>
<reference evidence="2" key="2">
    <citation type="journal article" date="2023" name="Nat. Commun.">
        <title>Cultivation of marine bacteria of the SAR202 clade.</title>
        <authorList>
            <person name="Lim Y."/>
            <person name="Seo J.H."/>
            <person name="Giovannoni S.J."/>
            <person name="Kang I."/>
            <person name="Cho J.C."/>
        </authorList>
    </citation>
    <scope>NUCLEOTIDE SEQUENCE</scope>
    <source>
        <strain evidence="2">JH1073</strain>
    </source>
</reference>
<dbReference type="AlphaFoldDB" id="A0AAJ5ZIY9"/>
<protein>
    <submittedName>
        <fullName evidence="2">Uncharacterized protein</fullName>
    </submittedName>
</protein>
<dbReference type="EMBL" id="CP046147">
    <property type="protein sequence ID" value="WFG39602.1"/>
    <property type="molecule type" value="Genomic_DNA"/>
</dbReference>
<proteinExistence type="predicted"/>
<keyword evidence="3" id="KW-1185">Reference proteome</keyword>
<evidence type="ECO:0000313" key="3">
    <source>
        <dbReference type="Proteomes" id="UP001219901"/>
    </source>
</evidence>
<dbReference type="Proteomes" id="UP001219901">
    <property type="component" value="Chromosome"/>
</dbReference>
<dbReference type="RefSeq" id="WP_342823466.1">
    <property type="nucleotide sequence ID" value="NZ_CP046146.1"/>
</dbReference>
<reference evidence="3" key="3">
    <citation type="submission" date="2023-06" db="EMBL/GenBank/DDBJ databases">
        <title>Pangenomics reveal diversification of enzyme families and niche specialization in globally abundant SAR202 bacteria.</title>
        <authorList>
            <person name="Saw J.H.W."/>
        </authorList>
    </citation>
    <scope>NUCLEOTIDE SEQUENCE [LARGE SCALE GENOMIC DNA]</scope>
    <source>
        <strain evidence="3">JH1073</strain>
    </source>
</reference>
<evidence type="ECO:0000313" key="4">
    <source>
        <dbReference type="Proteomes" id="UP001321249"/>
    </source>
</evidence>
<evidence type="ECO:0000313" key="1">
    <source>
        <dbReference type="EMBL" id="MDG0865653.1"/>
    </source>
</evidence>
<sequence length="107" mass="12135">MYVIRRVYDVKPGMARKVATLLQQQGDAYSDAGQRGKVTVYFNGGTVPGENNRVYMQWEDDTIDSPYREGLTLAPEAMAIGAKTREHVISSRIEFFEKMIPAKMQED</sequence>
<dbReference type="Proteomes" id="UP001321249">
    <property type="component" value="Unassembled WGS sequence"/>
</dbReference>
<gene>
    <name evidence="1" type="ORF">GKO46_01015</name>
    <name evidence="2" type="ORF">GKO48_08210</name>
</gene>
<dbReference type="EMBL" id="WMBE01000001">
    <property type="protein sequence ID" value="MDG0865653.1"/>
    <property type="molecule type" value="Genomic_DNA"/>
</dbReference>
<accession>A0AAJ5ZIY9</accession>